<comment type="similarity">
    <text evidence="2">Belongs to the HAD-like hydrolase superfamily. CbbY/CbbZ/Gph/YieH family.</text>
</comment>
<dbReference type="EMBL" id="CP069362">
    <property type="protein sequence ID" value="WGS65078.1"/>
    <property type="molecule type" value="Genomic_DNA"/>
</dbReference>
<dbReference type="InterPro" id="IPR010972">
    <property type="entry name" value="Beta-PGM"/>
</dbReference>
<keyword evidence="12" id="KW-1185">Reference proteome</keyword>
<reference evidence="11 12" key="1">
    <citation type="submission" date="2021-02" db="EMBL/GenBank/DDBJ databases">
        <title>Characterization of Marinitoga sp. nov. str. BP5-C20A.</title>
        <authorList>
            <person name="Erauso G."/>
            <person name="Postec A."/>
        </authorList>
    </citation>
    <scope>NUCLEOTIDE SEQUENCE [LARGE SCALE GENOMIC DNA]</scope>
    <source>
        <strain evidence="11 12">BP5-C20A</strain>
    </source>
</reference>
<dbReference type="InterPro" id="IPR006439">
    <property type="entry name" value="HAD-SF_hydro_IA"/>
</dbReference>
<sequence>MLEAVIFDMDGVITDTVPLHYNAWKKMFEKHGYYFDFNVYKEKVDGKPRMKGISSVATNVDEKTLNQMAEEKQNYFLEYIEKTPPEIFQDTWNFIKELKKYKIKIAVASSSKNTKKILESLKIYDVFDTVVTGYDFIHGKPNPEIFLIAANRLNVSPENCIVIEDAIEGINAGINAKMFTIGIARHGNNKELSHANLVVKSLNEIKLDNLISIFQEAKK</sequence>
<dbReference type="InterPro" id="IPR051600">
    <property type="entry name" value="Beta-PGM-like"/>
</dbReference>
<dbReference type="Gene3D" id="3.40.50.1000">
    <property type="entry name" value="HAD superfamily/HAD-like"/>
    <property type="match status" value="1"/>
</dbReference>
<dbReference type="EC" id="5.4.2.6" evidence="9"/>
<dbReference type="InterPro" id="IPR036412">
    <property type="entry name" value="HAD-like_sf"/>
</dbReference>
<evidence type="ECO:0000256" key="4">
    <source>
        <dbReference type="ARBA" id="ARBA00022723"/>
    </source>
</evidence>
<evidence type="ECO:0000313" key="11">
    <source>
        <dbReference type="EMBL" id="WGS65078.1"/>
    </source>
</evidence>
<evidence type="ECO:0000256" key="3">
    <source>
        <dbReference type="ARBA" id="ARBA00022553"/>
    </source>
</evidence>
<dbReference type="SFLD" id="SFLDG01135">
    <property type="entry name" value="C1.5.6:_HAD__Beta-PGM__Phospha"/>
    <property type="match status" value="1"/>
</dbReference>
<evidence type="ECO:0000256" key="2">
    <source>
        <dbReference type="ARBA" id="ARBA00006171"/>
    </source>
</evidence>
<comment type="cofactor">
    <cofactor evidence="1">
        <name>Mg(2+)</name>
        <dbReference type="ChEBI" id="CHEBI:18420"/>
    </cofactor>
</comment>
<evidence type="ECO:0000256" key="9">
    <source>
        <dbReference type="ARBA" id="ARBA00044968"/>
    </source>
</evidence>
<dbReference type="SFLD" id="SFLDS00003">
    <property type="entry name" value="Haloacid_Dehalogenase"/>
    <property type="match status" value="1"/>
</dbReference>
<dbReference type="SFLD" id="SFLDG01129">
    <property type="entry name" value="C1.5:_HAD__Beta-PGM__Phosphata"/>
    <property type="match status" value="1"/>
</dbReference>
<evidence type="ECO:0000256" key="1">
    <source>
        <dbReference type="ARBA" id="ARBA00001946"/>
    </source>
</evidence>
<evidence type="ECO:0000256" key="10">
    <source>
        <dbReference type="ARBA" id="ARBA00044991"/>
    </source>
</evidence>
<dbReference type="InterPro" id="IPR023214">
    <property type="entry name" value="HAD_sf"/>
</dbReference>
<keyword evidence="11" id="KW-0378">Hydrolase</keyword>
<dbReference type="NCBIfam" id="TIGR02009">
    <property type="entry name" value="PGMB-YQAB-SF"/>
    <property type="match status" value="1"/>
</dbReference>
<gene>
    <name evidence="11" type="ORF">JRV97_00555</name>
</gene>
<organism evidence="11 12">
    <name type="scientific">Marinitoga aeolica</name>
    <dbReference type="NCBI Taxonomy" id="2809031"/>
    <lineage>
        <taxon>Bacteria</taxon>
        <taxon>Thermotogati</taxon>
        <taxon>Thermotogota</taxon>
        <taxon>Thermotogae</taxon>
        <taxon>Petrotogales</taxon>
        <taxon>Petrotogaceae</taxon>
        <taxon>Marinitoga</taxon>
    </lineage>
</organism>
<protein>
    <recommendedName>
        <fullName evidence="10">Beta-phosphoglucomutase</fullName>
        <ecNumber evidence="9">5.4.2.6</ecNumber>
    </recommendedName>
</protein>
<evidence type="ECO:0000256" key="6">
    <source>
        <dbReference type="ARBA" id="ARBA00023235"/>
    </source>
</evidence>
<keyword evidence="7" id="KW-0119">Carbohydrate metabolism</keyword>
<dbReference type="NCBIfam" id="TIGR01509">
    <property type="entry name" value="HAD-SF-IA-v3"/>
    <property type="match status" value="1"/>
</dbReference>
<keyword evidence="5" id="KW-0460">Magnesium</keyword>
<dbReference type="PANTHER" id="PTHR46193:SF18">
    <property type="entry name" value="HEXITOL PHOSPHATASE B"/>
    <property type="match status" value="1"/>
</dbReference>
<evidence type="ECO:0000256" key="8">
    <source>
        <dbReference type="ARBA" id="ARBA00044926"/>
    </source>
</evidence>
<dbReference type="Pfam" id="PF00702">
    <property type="entry name" value="Hydrolase"/>
    <property type="match status" value="1"/>
</dbReference>
<name>A0ABY8PRD3_9BACT</name>
<proteinExistence type="inferred from homology"/>
<evidence type="ECO:0000256" key="7">
    <source>
        <dbReference type="ARBA" id="ARBA00023277"/>
    </source>
</evidence>
<dbReference type="NCBIfam" id="TIGR01549">
    <property type="entry name" value="HAD-SF-IA-v1"/>
    <property type="match status" value="1"/>
</dbReference>
<dbReference type="PANTHER" id="PTHR46193">
    <property type="entry name" value="6-PHOSPHOGLUCONATE PHOSPHATASE"/>
    <property type="match status" value="1"/>
</dbReference>
<dbReference type="InterPro" id="IPR010976">
    <property type="entry name" value="B-phosphoglucomutase_hydrolase"/>
</dbReference>
<dbReference type="InterPro" id="IPR023198">
    <property type="entry name" value="PGP-like_dom2"/>
</dbReference>
<keyword evidence="4" id="KW-0479">Metal-binding</keyword>
<dbReference type="CDD" id="cd02598">
    <property type="entry name" value="HAD_BPGM"/>
    <property type="match status" value="1"/>
</dbReference>
<dbReference type="SUPFAM" id="SSF56784">
    <property type="entry name" value="HAD-like"/>
    <property type="match status" value="1"/>
</dbReference>
<comment type="catalytic activity">
    <reaction evidence="8">
        <text>beta-D-glucose 1-phosphate = beta-D-glucose 6-phosphate</text>
        <dbReference type="Rhea" id="RHEA:20113"/>
        <dbReference type="ChEBI" id="CHEBI:57684"/>
        <dbReference type="ChEBI" id="CHEBI:58247"/>
        <dbReference type="EC" id="5.4.2.6"/>
    </reaction>
</comment>
<accession>A0ABY8PRD3</accession>
<evidence type="ECO:0000256" key="5">
    <source>
        <dbReference type="ARBA" id="ARBA00022842"/>
    </source>
</evidence>
<keyword evidence="6" id="KW-0413">Isomerase</keyword>
<dbReference type="Gene3D" id="1.10.150.240">
    <property type="entry name" value="Putative phosphatase, domain 2"/>
    <property type="match status" value="1"/>
</dbReference>
<keyword evidence="3" id="KW-0597">Phosphoprotein</keyword>
<dbReference type="PRINTS" id="PR00413">
    <property type="entry name" value="HADHALOGNASE"/>
</dbReference>
<evidence type="ECO:0000313" key="12">
    <source>
        <dbReference type="Proteomes" id="UP001232493"/>
    </source>
</evidence>
<dbReference type="Proteomes" id="UP001232493">
    <property type="component" value="Chromosome"/>
</dbReference>
<dbReference type="GO" id="GO:0016787">
    <property type="term" value="F:hydrolase activity"/>
    <property type="evidence" value="ECO:0007669"/>
    <property type="project" value="UniProtKB-KW"/>
</dbReference>
<dbReference type="RefSeq" id="WP_280999215.1">
    <property type="nucleotide sequence ID" value="NZ_CP069362.1"/>
</dbReference>